<dbReference type="Proteomes" id="UP000594943">
    <property type="component" value="Chromosome 2"/>
</dbReference>
<accession>A0A7T2X199</accession>
<protein>
    <submittedName>
        <fullName evidence="1">Uncharacterized protein</fullName>
    </submittedName>
</protein>
<name>A0A7T2X199_9BURK</name>
<sequence>MTSAFIIDRRPQFNWRSIFLRFDLSIRTGFVLYRENVFSWCIALHKKISRDDRYSPAARLPNLRKRKARSDIGCRFRIAVAIPSKISPSTRGARPAAPGAAAHRGTELACRAMLTRADDIGRPAGARDAERRARSGTVRRRLFRFIGIGVRPWPS</sequence>
<dbReference type="RefSeq" id="WP_162486733.1">
    <property type="nucleotide sequence ID" value="NZ_CP013382.1"/>
</dbReference>
<evidence type="ECO:0000313" key="2">
    <source>
        <dbReference type="Proteomes" id="UP000594943"/>
    </source>
</evidence>
<gene>
    <name evidence="1" type="ORF">I6G56_21340</name>
</gene>
<dbReference type="KEGG" id="bhg:I6G56_21340"/>
<dbReference type="AlphaFoldDB" id="A0A7T2X199"/>
<proteinExistence type="predicted"/>
<organism evidence="1 2">
    <name type="scientific">Burkholderia humptydooensis</name>
    <dbReference type="NCBI Taxonomy" id="430531"/>
    <lineage>
        <taxon>Bacteria</taxon>
        <taxon>Pseudomonadati</taxon>
        <taxon>Pseudomonadota</taxon>
        <taxon>Betaproteobacteria</taxon>
        <taxon>Burkholderiales</taxon>
        <taxon>Burkholderiaceae</taxon>
        <taxon>Burkholderia</taxon>
        <taxon>pseudomallei group</taxon>
    </lineage>
</organism>
<reference evidence="1 2" key="1">
    <citation type="submission" date="2020-12" db="EMBL/GenBank/DDBJ databases">
        <title>FDA dAtabase for Regulatory Grade micrObial Sequences (FDA-ARGOS): Supporting development and validation of Infectious Disease Dx tests.</title>
        <authorList>
            <person name="Nelson B."/>
            <person name="Plummer A."/>
            <person name="Tallon L."/>
            <person name="Sadzewicz L."/>
            <person name="Zhao X."/>
            <person name="Boylan J."/>
            <person name="Ott S."/>
            <person name="Bowen H."/>
            <person name="Vavikolanu K."/>
            <person name="Mehta A."/>
            <person name="Aluvathingal J."/>
            <person name="Nadendla S."/>
            <person name="Myers T."/>
            <person name="Yan Y."/>
            <person name="Sichtig H."/>
        </authorList>
    </citation>
    <scope>NUCLEOTIDE SEQUENCE [LARGE SCALE GENOMIC DNA]</scope>
    <source>
        <strain evidence="1 2">FDAARGOS_899</strain>
    </source>
</reference>
<evidence type="ECO:0000313" key="1">
    <source>
        <dbReference type="EMBL" id="QPS47022.1"/>
    </source>
</evidence>
<dbReference type="EMBL" id="CP065687">
    <property type="protein sequence ID" value="QPS47022.1"/>
    <property type="molecule type" value="Genomic_DNA"/>
</dbReference>